<gene>
    <name evidence="1" type="ORF">PCG10_004683</name>
</gene>
<evidence type="ECO:0000313" key="2">
    <source>
        <dbReference type="Proteomes" id="UP000701341"/>
    </source>
</evidence>
<name>A0A9P5L4B4_PENCR</name>
<evidence type="ECO:0000313" key="1">
    <source>
        <dbReference type="EMBL" id="KAF7525692.1"/>
    </source>
</evidence>
<sequence>MGTEQKFIYTPQRCQLGSNSPRYGSRKMAELLVKQYPPLFHAATNIPSFVQALTMMSGLQHLRISCEGQVPSHRYRRSVVDYALISLRMATEQAPLKGLHTLSLLSVHQGAVLYLRPAPGFGASPASCKRWIQIRKLTLHISSFGHEPGQPTDHLKLLHAYLGSFPSLRRLVFHWEGERGLSPLSLATEPSLNSAAKRRPSQACPQKCALPLRPLTFQNL</sequence>
<protein>
    <submittedName>
        <fullName evidence="1">Uncharacterized protein</fullName>
    </submittedName>
</protein>
<reference evidence="1" key="1">
    <citation type="submission" date="2020-02" db="EMBL/GenBank/DDBJ databases">
        <authorList>
            <person name="Lichtner F.J."/>
        </authorList>
    </citation>
    <scope>NUCLEOTIDE SEQUENCE</scope>
    <source>
        <strain evidence="1">G10</strain>
    </source>
</reference>
<comment type="caution">
    <text evidence="1">The sequence shown here is derived from an EMBL/GenBank/DDBJ whole genome shotgun (WGS) entry which is preliminary data.</text>
</comment>
<dbReference type="EMBL" id="JAAOZQ010000027">
    <property type="protein sequence ID" value="KAF7525692.1"/>
    <property type="molecule type" value="Genomic_DNA"/>
</dbReference>
<dbReference type="Proteomes" id="UP000701341">
    <property type="component" value="Unassembled WGS sequence"/>
</dbReference>
<dbReference type="AlphaFoldDB" id="A0A9P5L4B4"/>
<proteinExistence type="predicted"/>
<keyword evidence="2" id="KW-1185">Reference proteome</keyword>
<accession>A0A9P5L4B4</accession>
<organism evidence="1 2">
    <name type="scientific">Penicillium crustosum</name>
    <name type="common">Blue mold fungus</name>
    <dbReference type="NCBI Taxonomy" id="36656"/>
    <lineage>
        <taxon>Eukaryota</taxon>
        <taxon>Fungi</taxon>
        <taxon>Dikarya</taxon>
        <taxon>Ascomycota</taxon>
        <taxon>Pezizomycotina</taxon>
        <taxon>Eurotiomycetes</taxon>
        <taxon>Eurotiomycetidae</taxon>
        <taxon>Eurotiales</taxon>
        <taxon>Aspergillaceae</taxon>
        <taxon>Penicillium</taxon>
    </lineage>
</organism>